<organism evidence="1 2">
    <name type="scientific">Heliophilum fasciatum</name>
    <dbReference type="NCBI Taxonomy" id="35700"/>
    <lineage>
        <taxon>Bacteria</taxon>
        <taxon>Bacillati</taxon>
        <taxon>Bacillota</taxon>
        <taxon>Clostridia</taxon>
        <taxon>Eubacteriales</taxon>
        <taxon>Heliobacteriaceae</taxon>
        <taxon>Heliophilum</taxon>
    </lineage>
</organism>
<evidence type="ECO:0000313" key="1">
    <source>
        <dbReference type="EMBL" id="TCP62101.1"/>
    </source>
</evidence>
<protein>
    <submittedName>
        <fullName evidence="1">Uncharacterized protein</fullName>
    </submittedName>
</protein>
<reference evidence="1 2" key="1">
    <citation type="submission" date="2019-03" db="EMBL/GenBank/DDBJ databases">
        <title>Genomic Encyclopedia of Type Strains, Phase IV (KMG-IV): sequencing the most valuable type-strain genomes for metagenomic binning, comparative biology and taxonomic classification.</title>
        <authorList>
            <person name="Goeker M."/>
        </authorList>
    </citation>
    <scope>NUCLEOTIDE SEQUENCE [LARGE SCALE GENOMIC DNA]</scope>
    <source>
        <strain evidence="1 2">DSM 11170</strain>
    </source>
</reference>
<sequence>METTDSEPGRVEARTDKTMDHITRELRAEVKLGVAGGNRYLQTKVLVQAR</sequence>
<dbReference type="EMBL" id="SLXT01000023">
    <property type="protein sequence ID" value="TCP62101.1"/>
    <property type="molecule type" value="Genomic_DNA"/>
</dbReference>
<keyword evidence="2" id="KW-1185">Reference proteome</keyword>
<comment type="caution">
    <text evidence="1">The sequence shown here is derived from an EMBL/GenBank/DDBJ whole genome shotgun (WGS) entry which is preliminary data.</text>
</comment>
<evidence type="ECO:0000313" key="2">
    <source>
        <dbReference type="Proteomes" id="UP000294813"/>
    </source>
</evidence>
<accession>A0A4R2RQI5</accession>
<gene>
    <name evidence="1" type="ORF">EDD73_1238</name>
</gene>
<dbReference type="Proteomes" id="UP000294813">
    <property type="component" value="Unassembled WGS sequence"/>
</dbReference>
<proteinExistence type="predicted"/>
<name>A0A4R2RQI5_9FIRM</name>
<dbReference type="AlphaFoldDB" id="A0A4R2RQI5"/>